<evidence type="ECO:0000259" key="4">
    <source>
        <dbReference type="PROSITE" id="PS50002"/>
    </source>
</evidence>
<sequence length="752" mass="86608">MTNYHKNVGIQPLKTFLARAIYDNLSENPTELNFSRGDLITVLDRNPSGLNGWWICSIRGQLGIAPGNRLELLGLINNNKEQNNSDIYDDPTGWCIPNDNNNDSNLNNSKNSIVCTKKSTQFNPLEENHLSMNQNSCSLYENVDYYTKHPSSVGLTDSGNFSNQSSDASFSIHSINDGIVDQRVNRENSSEDYEVVMVTCTDVQNYLCYSFSNVCSYKRVVSNVYPEILDLPPSIPEEFRDTNNSIQYKLTSTNSYKNETTLNNLHDTIHLSKQLNNEILFSLNTQSKSTDNIINSVDNLNDKKFPENIVPSFKEINNDKQFKLSLELTPNMFRTMKEFTDYWLPIQERIQDRCLHLIKLLHQHDTIHLTHLITSLITQLNHELIIISQLCTVMIGLSKQTTIINNNLTQKFIIYRYNMENLAELFIKLSKNINIIDLNSQYQKYNKQSINIAHLTNNNNSNSSNNNINSNNNSNDNNNSEESKTLLEQTIQQLLTEINLFYTTILINSKLLFNNLINKSIESNQEHFSLLKQQTNMFNKLSRSIPSFHTLSLNSSLQVSNNEPKYLSKSYEFIDHLTKLNQKNLVGNLNFQKLSQFCLNSLNIIDNYLNYLIQFQNDTILYFKNLKNNNFFIQFIVEQTKLVMESCSQLIRYIMSICNEFKSLSSMHNINDDHDTNTVILRKLEYVSDKLCESLKGLIILTKEIAKFLTNEYEIISSHKIIPIPGPLLQRLNGALKSIQNSIKTINELIKE</sequence>
<evidence type="ECO:0000256" key="3">
    <source>
        <dbReference type="SAM" id="MobiDB-lite"/>
    </source>
</evidence>
<organism evidence="7">
    <name type="scientific">Schistosoma curassoni</name>
    <dbReference type="NCBI Taxonomy" id="6186"/>
    <lineage>
        <taxon>Eukaryota</taxon>
        <taxon>Metazoa</taxon>
        <taxon>Spiralia</taxon>
        <taxon>Lophotrochozoa</taxon>
        <taxon>Platyhelminthes</taxon>
        <taxon>Trematoda</taxon>
        <taxon>Digenea</taxon>
        <taxon>Strigeidida</taxon>
        <taxon>Schistosomatoidea</taxon>
        <taxon>Schistosomatidae</taxon>
        <taxon>Schistosoma</taxon>
    </lineage>
</organism>
<dbReference type="SUPFAM" id="SSF50044">
    <property type="entry name" value="SH3-domain"/>
    <property type="match status" value="1"/>
</dbReference>
<dbReference type="GO" id="GO:0005737">
    <property type="term" value="C:cytoplasm"/>
    <property type="evidence" value="ECO:0007669"/>
    <property type="project" value="TreeGrafter"/>
</dbReference>
<feature type="compositionally biased region" description="Low complexity" evidence="3">
    <location>
        <begin position="457"/>
        <end position="483"/>
    </location>
</feature>
<evidence type="ECO:0000313" key="7">
    <source>
        <dbReference type="WBParaSite" id="SCUD_0000900101-mRNA-1"/>
    </source>
</evidence>
<reference evidence="5 6" key="2">
    <citation type="submission" date="2018-11" db="EMBL/GenBank/DDBJ databases">
        <authorList>
            <consortium name="Pathogen Informatics"/>
        </authorList>
    </citation>
    <scope>NUCLEOTIDE SEQUENCE [LARGE SCALE GENOMIC DNA]</scope>
    <source>
        <strain evidence="5">Dakar</strain>
        <strain evidence="6">Dakar, Senegal</strain>
    </source>
</reference>
<proteinExistence type="predicted"/>
<dbReference type="GO" id="GO:0007169">
    <property type="term" value="P:cell surface receptor protein tyrosine kinase signaling pathway"/>
    <property type="evidence" value="ECO:0007669"/>
    <property type="project" value="TreeGrafter"/>
</dbReference>
<name>A0A183K1Y8_9TREM</name>
<dbReference type="GO" id="GO:0016477">
    <property type="term" value="P:cell migration"/>
    <property type="evidence" value="ECO:0007669"/>
    <property type="project" value="TreeGrafter"/>
</dbReference>
<dbReference type="EMBL" id="UZAK01033014">
    <property type="protein sequence ID" value="VDP33618.1"/>
    <property type="molecule type" value="Genomic_DNA"/>
</dbReference>
<evidence type="ECO:0000256" key="2">
    <source>
        <dbReference type="PROSITE-ProRule" id="PRU00192"/>
    </source>
</evidence>
<feature type="domain" description="SH3" evidence="4">
    <location>
        <begin position="13"/>
        <end position="75"/>
    </location>
</feature>
<dbReference type="InterPro" id="IPR037362">
    <property type="entry name" value="CAS_fam"/>
</dbReference>
<evidence type="ECO:0000256" key="1">
    <source>
        <dbReference type="ARBA" id="ARBA00022443"/>
    </source>
</evidence>
<dbReference type="InterPro" id="IPR001452">
    <property type="entry name" value="SH3_domain"/>
</dbReference>
<keyword evidence="6" id="KW-1185">Reference proteome</keyword>
<dbReference type="CDD" id="cd11844">
    <property type="entry name" value="SH3_CAS"/>
    <property type="match status" value="1"/>
</dbReference>
<evidence type="ECO:0000313" key="6">
    <source>
        <dbReference type="Proteomes" id="UP000279833"/>
    </source>
</evidence>
<dbReference type="WBParaSite" id="SCUD_0000900101-mRNA-1">
    <property type="protein sequence ID" value="SCUD_0000900101-mRNA-1"/>
    <property type="gene ID" value="SCUD_0000900101"/>
</dbReference>
<dbReference type="Gene3D" id="2.30.30.40">
    <property type="entry name" value="SH3 Domains"/>
    <property type="match status" value="1"/>
</dbReference>
<dbReference type="PROSITE" id="PS50002">
    <property type="entry name" value="SH3"/>
    <property type="match status" value="1"/>
</dbReference>
<dbReference type="InterPro" id="IPR036028">
    <property type="entry name" value="SH3-like_dom_sf"/>
</dbReference>
<keyword evidence="1 2" id="KW-0728">SH3 domain</keyword>
<gene>
    <name evidence="5" type="ORF">SCUD_LOCUS9001</name>
</gene>
<accession>A0A183K1Y8</accession>
<dbReference type="AlphaFoldDB" id="A0A183K1Y8"/>
<reference evidence="7" key="1">
    <citation type="submission" date="2016-06" db="UniProtKB">
        <authorList>
            <consortium name="WormBaseParasite"/>
        </authorList>
    </citation>
    <scope>IDENTIFICATION</scope>
</reference>
<protein>
    <submittedName>
        <fullName evidence="7">SH3 domain-containing protein</fullName>
    </submittedName>
</protein>
<feature type="region of interest" description="Disordered" evidence="3">
    <location>
        <begin position="456"/>
        <end position="483"/>
    </location>
</feature>
<dbReference type="GO" id="GO:0005886">
    <property type="term" value="C:plasma membrane"/>
    <property type="evidence" value="ECO:0007669"/>
    <property type="project" value="TreeGrafter"/>
</dbReference>
<dbReference type="STRING" id="6186.A0A183K1Y8"/>
<dbReference type="Proteomes" id="UP000279833">
    <property type="component" value="Unassembled WGS sequence"/>
</dbReference>
<evidence type="ECO:0000313" key="5">
    <source>
        <dbReference type="EMBL" id="VDP33618.1"/>
    </source>
</evidence>
<dbReference type="Pfam" id="PF14604">
    <property type="entry name" value="SH3_9"/>
    <property type="match status" value="1"/>
</dbReference>
<dbReference type="PANTHER" id="PTHR10654:SF18">
    <property type="entry name" value="IP17195P"/>
    <property type="match status" value="1"/>
</dbReference>
<dbReference type="SMART" id="SM00326">
    <property type="entry name" value="SH3"/>
    <property type="match status" value="1"/>
</dbReference>
<dbReference type="PANTHER" id="PTHR10654">
    <property type="entry name" value="CAS SCAFFOLDING PROTEIN"/>
    <property type="match status" value="1"/>
</dbReference>
<dbReference type="FunFam" id="2.30.30.40:FF:000009">
    <property type="entry name" value="Breast cancer anti-estrogen resistance 1"/>
    <property type="match status" value="1"/>
</dbReference>